<organism evidence="7 8">
    <name type="scientific">Polyplosphaeria fusca</name>
    <dbReference type="NCBI Taxonomy" id="682080"/>
    <lineage>
        <taxon>Eukaryota</taxon>
        <taxon>Fungi</taxon>
        <taxon>Dikarya</taxon>
        <taxon>Ascomycota</taxon>
        <taxon>Pezizomycotina</taxon>
        <taxon>Dothideomycetes</taxon>
        <taxon>Pleosporomycetidae</taxon>
        <taxon>Pleosporales</taxon>
        <taxon>Tetraplosphaeriaceae</taxon>
        <taxon>Polyplosphaeria</taxon>
    </lineage>
</organism>
<evidence type="ECO:0000256" key="3">
    <source>
        <dbReference type="ARBA" id="ARBA00023187"/>
    </source>
</evidence>
<evidence type="ECO:0000256" key="4">
    <source>
        <dbReference type="PROSITE-ProRule" id="PRU00176"/>
    </source>
</evidence>
<evidence type="ECO:0000313" key="7">
    <source>
        <dbReference type="EMBL" id="KAF2731279.1"/>
    </source>
</evidence>
<keyword evidence="8" id="KW-1185">Reference proteome</keyword>
<evidence type="ECO:0000313" key="8">
    <source>
        <dbReference type="Proteomes" id="UP000799444"/>
    </source>
</evidence>
<dbReference type="InterPro" id="IPR035979">
    <property type="entry name" value="RBD_domain_sf"/>
</dbReference>
<protein>
    <recommendedName>
        <fullName evidence="6">RRM domain-containing protein</fullName>
    </recommendedName>
</protein>
<dbReference type="Pfam" id="PF00076">
    <property type="entry name" value="RRM_1"/>
    <property type="match status" value="3"/>
</dbReference>
<evidence type="ECO:0000256" key="5">
    <source>
        <dbReference type="SAM" id="MobiDB-lite"/>
    </source>
</evidence>
<dbReference type="EMBL" id="ML996199">
    <property type="protein sequence ID" value="KAF2731279.1"/>
    <property type="molecule type" value="Genomic_DNA"/>
</dbReference>
<dbReference type="OrthoDB" id="10266058at2759"/>
<dbReference type="SUPFAM" id="SSF54928">
    <property type="entry name" value="RNA-binding domain, RBD"/>
    <property type="match status" value="2"/>
</dbReference>
<dbReference type="InterPro" id="IPR000504">
    <property type="entry name" value="RRM_dom"/>
</dbReference>
<evidence type="ECO:0000259" key="6">
    <source>
        <dbReference type="PROSITE" id="PS50102"/>
    </source>
</evidence>
<feature type="region of interest" description="Disordered" evidence="5">
    <location>
        <begin position="1"/>
        <end position="166"/>
    </location>
</feature>
<accession>A0A9P4UYD6</accession>
<dbReference type="SMART" id="SM00360">
    <property type="entry name" value="RRM"/>
    <property type="match status" value="3"/>
</dbReference>
<dbReference type="FunFam" id="3.30.70.330:FF:000097">
    <property type="entry name" value="U2 snRNP auxiliary factor large subunit"/>
    <property type="match status" value="1"/>
</dbReference>
<dbReference type="GO" id="GO:0006397">
    <property type="term" value="P:mRNA processing"/>
    <property type="evidence" value="ECO:0007669"/>
    <property type="project" value="UniProtKB-KW"/>
</dbReference>
<dbReference type="InterPro" id="IPR003954">
    <property type="entry name" value="RRM_euk-type"/>
</dbReference>
<feature type="compositionally biased region" description="Basic and acidic residues" evidence="5">
    <location>
        <begin position="19"/>
        <end position="38"/>
    </location>
</feature>
<comment type="caution">
    <text evidence="7">The sequence shown here is derived from an EMBL/GenBank/DDBJ whole genome shotgun (WGS) entry which is preliminary data.</text>
</comment>
<dbReference type="GO" id="GO:0008380">
    <property type="term" value="P:RNA splicing"/>
    <property type="evidence" value="ECO:0007669"/>
    <property type="project" value="UniProtKB-KW"/>
</dbReference>
<keyword evidence="3" id="KW-0508">mRNA splicing</keyword>
<gene>
    <name evidence="7" type="ORF">EJ04DRAFT_13762</name>
</gene>
<proteinExistence type="predicted"/>
<dbReference type="GO" id="GO:0003723">
    <property type="term" value="F:RNA binding"/>
    <property type="evidence" value="ECO:0007669"/>
    <property type="project" value="UniProtKB-UniRule"/>
</dbReference>
<feature type="domain" description="RRM" evidence="6">
    <location>
        <begin position="477"/>
        <end position="567"/>
    </location>
</feature>
<keyword evidence="1" id="KW-0507">mRNA processing</keyword>
<dbReference type="PROSITE" id="PS50102">
    <property type="entry name" value="RRM"/>
    <property type="match status" value="3"/>
</dbReference>
<dbReference type="CDD" id="cd12232">
    <property type="entry name" value="RRM3_U2AF65"/>
    <property type="match status" value="1"/>
</dbReference>
<name>A0A9P4UYD6_9PLEO</name>
<reference evidence="7" key="1">
    <citation type="journal article" date="2020" name="Stud. Mycol.">
        <title>101 Dothideomycetes genomes: a test case for predicting lifestyles and emergence of pathogens.</title>
        <authorList>
            <person name="Haridas S."/>
            <person name="Albert R."/>
            <person name="Binder M."/>
            <person name="Bloem J."/>
            <person name="Labutti K."/>
            <person name="Salamov A."/>
            <person name="Andreopoulos B."/>
            <person name="Baker S."/>
            <person name="Barry K."/>
            <person name="Bills G."/>
            <person name="Bluhm B."/>
            <person name="Cannon C."/>
            <person name="Castanera R."/>
            <person name="Culley D."/>
            <person name="Daum C."/>
            <person name="Ezra D."/>
            <person name="Gonzalez J."/>
            <person name="Henrissat B."/>
            <person name="Kuo A."/>
            <person name="Liang C."/>
            <person name="Lipzen A."/>
            <person name="Lutzoni F."/>
            <person name="Magnuson J."/>
            <person name="Mondo S."/>
            <person name="Nolan M."/>
            <person name="Ohm R."/>
            <person name="Pangilinan J."/>
            <person name="Park H.-J."/>
            <person name="Ramirez L."/>
            <person name="Alfaro M."/>
            <person name="Sun H."/>
            <person name="Tritt A."/>
            <person name="Yoshinaga Y."/>
            <person name="Zwiers L.-H."/>
            <person name="Turgeon B."/>
            <person name="Goodwin S."/>
            <person name="Spatafora J."/>
            <person name="Crous P."/>
            <person name="Grigoriev I."/>
        </authorList>
    </citation>
    <scope>NUCLEOTIDE SEQUENCE</scope>
    <source>
        <strain evidence="7">CBS 125425</strain>
    </source>
</reference>
<keyword evidence="2 4" id="KW-0694">RNA-binding</keyword>
<feature type="compositionally biased region" description="Basic and acidic residues" evidence="5">
    <location>
        <begin position="1"/>
        <end position="10"/>
    </location>
</feature>
<dbReference type="SMART" id="SM00361">
    <property type="entry name" value="RRM_1"/>
    <property type="match status" value="1"/>
</dbReference>
<evidence type="ECO:0000256" key="2">
    <source>
        <dbReference type="ARBA" id="ARBA00022884"/>
    </source>
</evidence>
<dbReference type="Gene3D" id="3.30.70.330">
    <property type="match status" value="3"/>
</dbReference>
<dbReference type="InterPro" id="IPR012677">
    <property type="entry name" value="Nucleotide-bd_a/b_plait_sf"/>
</dbReference>
<dbReference type="AlphaFoldDB" id="A0A9P4UYD6"/>
<feature type="domain" description="RRM" evidence="6">
    <location>
        <begin position="248"/>
        <end position="341"/>
    </location>
</feature>
<feature type="compositionally biased region" description="Basic and acidic residues" evidence="5">
    <location>
        <begin position="47"/>
        <end position="60"/>
    </location>
</feature>
<dbReference type="Proteomes" id="UP000799444">
    <property type="component" value="Unassembled WGS sequence"/>
</dbReference>
<feature type="compositionally biased region" description="Basic and acidic residues" evidence="5">
    <location>
        <begin position="71"/>
        <end position="148"/>
    </location>
</feature>
<evidence type="ECO:0000256" key="1">
    <source>
        <dbReference type="ARBA" id="ARBA00022664"/>
    </source>
</evidence>
<feature type="domain" description="RRM" evidence="6">
    <location>
        <begin position="367"/>
        <end position="446"/>
    </location>
</feature>
<dbReference type="PANTHER" id="PTHR23139">
    <property type="entry name" value="RNA-BINDING PROTEIN"/>
    <property type="match status" value="1"/>
</dbReference>
<sequence>MNGDSYRDGGRSGGRTHYGNRDDRRSHGDRSHGGDRGDRQRRRSRSPRRDSRRDRDRGGEYEVDTYSSSRQHREREREDQYSARRDRRDDRDWTSNRRDYGGRRDDDRAFRGRDRDDDRGGDRDGARGGRGGGRDRDRDRGDRFGGGRERKRSPSPPREKKVREVTPANLDSFVSIQIRPRRMTQWDIKPTGYENITAEQAKLSGMFPLPGGPRTTVMDTSRLQALQNSSTSGAAATTLKAGQSKQAKRLFVSNLPQGTTQQALTHFFNLQMNGLNVVSGKNPCVAASMSDDQTMALIEFKTTEDATYALALDRIQMEDNNFAHGMDAADNSGLAIRRPKDYIVPASATDDDYVENEVKSVVKDSPHKLSIANIPTAFDEDSLMTIMKEFGPLKSFVLARDLEADESRGVAFCEYKDPSQTDEIILAINGLEMSAGLFFRAQRASIGIKQAGAHDSGVGAMTMLAGGSSTDNQEKERVIMLLNMVTQNDLLDQQAVKEIEEDIRDECIKFGEILSLKMPRPSGARVNAGVGKVYVKFDTVEAAEKAMAALAGRKFESRTVVVTQYPEELFDVNAW</sequence>